<sequence>MSRAPVDHPNAMRLVVELASLYVACDDCGHSRVLDLNSLKKAAALGVHNYMQLCRKIRCSECPKVPVSARNLTIRPTWVAESVYTVA</sequence>
<name>A0A7W6J406_9HYPH</name>
<dbReference type="Proteomes" id="UP000528286">
    <property type="component" value="Unassembled WGS sequence"/>
</dbReference>
<accession>A0A7W6J406</accession>
<dbReference type="RefSeq" id="WP_210296834.1">
    <property type="nucleotide sequence ID" value="NZ_JACIEZ010000001.1"/>
</dbReference>
<keyword evidence="2" id="KW-1185">Reference proteome</keyword>
<dbReference type="AlphaFoldDB" id="A0A7W6J406"/>
<evidence type="ECO:0008006" key="3">
    <source>
        <dbReference type="Google" id="ProtNLM"/>
    </source>
</evidence>
<evidence type="ECO:0000313" key="2">
    <source>
        <dbReference type="Proteomes" id="UP000528286"/>
    </source>
</evidence>
<organism evidence="1 2">
    <name type="scientific">Gellertiella hungarica</name>
    <dbReference type="NCBI Taxonomy" id="1572859"/>
    <lineage>
        <taxon>Bacteria</taxon>
        <taxon>Pseudomonadati</taxon>
        <taxon>Pseudomonadota</taxon>
        <taxon>Alphaproteobacteria</taxon>
        <taxon>Hyphomicrobiales</taxon>
        <taxon>Rhizobiaceae</taxon>
        <taxon>Gellertiella</taxon>
    </lineage>
</organism>
<evidence type="ECO:0000313" key="1">
    <source>
        <dbReference type="EMBL" id="MBB4063647.1"/>
    </source>
</evidence>
<protein>
    <recommendedName>
        <fullName evidence="3">Transposase</fullName>
    </recommendedName>
</protein>
<dbReference type="EMBL" id="JACIEZ010000001">
    <property type="protein sequence ID" value="MBB4063647.1"/>
    <property type="molecule type" value="Genomic_DNA"/>
</dbReference>
<proteinExistence type="predicted"/>
<reference evidence="1 2" key="1">
    <citation type="submission" date="2020-08" db="EMBL/GenBank/DDBJ databases">
        <title>Genomic Encyclopedia of Type Strains, Phase IV (KMG-IV): sequencing the most valuable type-strain genomes for metagenomic binning, comparative biology and taxonomic classification.</title>
        <authorList>
            <person name="Goeker M."/>
        </authorList>
    </citation>
    <scope>NUCLEOTIDE SEQUENCE [LARGE SCALE GENOMIC DNA]</scope>
    <source>
        <strain evidence="1 2">DSM 29853</strain>
    </source>
</reference>
<comment type="caution">
    <text evidence="1">The sequence shown here is derived from an EMBL/GenBank/DDBJ whole genome shotgun (WGS) entry which is preliminary data.</text>
</comment>
<gene>
    <name evidence="1" type="ORF">GGR23_000808</name>
</gene>